<dbReference type="Proteomes" id="UP000663901">
    <property type="component" value="Chromosome"/>
</dbReference>
<protein>
    <submittedName>
        <fullName evidence="1">Uncharacterized protein</fullName>
    </submittedName>
</protein>
<gene>
    <name evidence="1" type="ORF">H0Z12_13025</name>
</gene>
<evidence type="ECO:0000313" key="1">
    <source>
        <dbReference type="EMBL" id="QTC44663.1"/>
    </source>
</evidence>
<sequence>MKQNRTEIGEEIHALLGRIVSGILQPGEAVTVQDIISALHQQSLQTACEKTRLTCEQAIRILAHKLH</sequence>
<name>A0A8A4K7Y0_PANAN</name>
<dbReference type="RefSeq" id="WP_013025644.1">
    <property type="nucleotide sequence ID" value="NZ_AP019753.1"/>
</dbReference>
<dbReference type="GeneID" id="57268397"/>
<accession>A0A8A4K7Y0</accession>
<dbReference type="AlphaFoldDB" id="A0A8A4K7Y0"/>
<reference evidence="1" key="1">
    <citation type="submission" date="2020-07" db="EMBL/GenBank/DDBJ databases">
        <title>Genome Sequences for Panteoa spp. that cause Center Rot in Onions.</title>
        <authorList>
            <person name="Asselin J.A."/>
            <person name="Helmann T."/>
            <person name="Beer S."/>
            <person name="Stodghill P."/>
        </authorList>
    </citation>
    <scope>NUCLEOTIDE SEQUENCE</scope>
    <source>
        <strain evidence="1">OC5a</strain>
    </source>
</reference>
<proteinExistence type="predicted"/>
<evidence type="ECO:0000313" key="2">
    <source>
        <dbReference type="Proteomes" id="UP000663901"/>
    </source>
</evidence>
<dbReference type="EMBL" id="CP059084">
    <property type="protein sequence ID" value="QTC44663.1"/>
    <property type="molecule type" value="Genomic_DNA"/>
</dbReference>
<organism evidence="1 2">
    <name type="scientific">Pantoea ananas</name>
    <name type="common">Erwinia uredovora</name>
    <dbReference type="NCBI Taxonomy" id="553"/>
    <lineage>
        <taxon>Bacteria</taxon>
        <taxon>Pseudomonadati</taxon>
        <taxon>Pseudomonadota</taxon>
        <taxon>Gammaproteobacteria</taxon>
        <taxon>Enterobacterales</taxon>
        <taxon>Erwiniaceae</taxon>
        <taxon>Pantoea</taxon>
    </lineage>
</organism>